<dbReference type="SUPFAM" id="SSF51905">
    <property type="entry name" value="FAD/NAD(P)-binding domain"/>
    <property type="match status" value="1"/>
</dbReference>
<dbReference type="PRINTS" id="PR00411">
    <property type="entry name" value="PNDRDTASEI"/>
</dbReference>
<dbReference type="AlphaFoldDB" id="A0A916YXC3"/>
<evidence type="ECO:0000259" key="1">
    <source>
        <dbReference type="Pfam" id="PF07992"/>
    </source>
</evidence>
<dbReference type="Proteomes" id="UP000609064">
    <property type="component" value="Unassembled WGS sequence"/>
</dbReference>
<reference evidence="2" key="1">
    <citation type="journal article" date="2014" name="Int. J. Syst. Evol. Microbiol.">
        <title>Complete genome sequence of Corynebacterium casei LMG S-19264T (=DSM 44701T), isolated from a smear-ripened cheese.</title>
        <authorList>
            <consortium name="US DOE Joint Genome Institute (JGI-PGF)"/>
            <person name="Walter F."/>
            <person name="Albersmeier A."/>
            <person name="Kalinowski J."/>
            <person name="Ruckert C."/>
        </authorList>
    </citation>
    <scope>NUCLEOTIDE SEQUENCE</scope>
    <source>
        <strain evidence="2">CGMCC 1.15958</strain>
    </source>
</reference>
<comment type="caution">
    <text evidence="2">The sequence shown here is derived from an EMBL/GenBank/DDBJ whole genome shotgun (WGS) entry which is preliminary data.</text>
</comment>
<feature type="domain" description="FAD/NAD(P)-binding" evidence="1">
    <location>
        <begin position="56"/>
        <end position="196"/>
    </location>
</feature>
<dbReference type="Pfam" id="PF07992">
    <property type="entry name" value="Pyr_redox_2"/>
    <property type="match status" value="1"/>
</dbReference>
<name>A0A916YXC3_9BACT</name>
<organism evidence="2 3">
    <name type="scientific">Emticicia aquatilis</name>
    <dbReference type="NCBI Taxonomy" id="1537369"/>
    <lineage>
        <taxon>Bacteria</taxon>
        <taxon>Pseudomonadati</taxon>
        <taxon>Bacteroidota</taxon>
        <taxon>Cytophagia</taxon>
        <taxon>Cytophagales</taxon>
        <taxon>Leadbetterellaceae</taxon>
        <taxon>Emticicia</taxon>
    </lineage>
</organism>
<reference evidence="2" key="2">
    <citation type="submission" date="2020-09" db="EMBL/GenBank/DDBJ databases">
        <authorList>
            <person name="Sun Q."/>
            <person name="Zhou Y."/>
        </authorList>
    </citation>
    <scope>NUCLEOTIDE SEQUENCE</scope>
    <source>
        <strain evidence="2">CGMCC 1.15958</strain>
    </source>
</reference>
<keyword evidence="3" id="KW-1185">Reference proteome</keyword>
<gene>
    <name evidence="2" type="ORF">GCM10011514_30360</name>
</gene>
<sequence>MNHSEEFLDNLEVNGFKDIYYIGTQQRGITIFKQQVRALNLIYTLEKTSKIQEGSRIAIIGGGIGGVTASAAALSIGCKVYLYENKPILMHLQTGCKTRWVHPNIYDWPSQGSEFPYAGLPLLNWKEGYSSDVAQEMLTQYGLITKKHANNYRECLGVRFEDIDFSTKKIFQEYSTNKDHIKFDAEFDIIIVATGFGIEGGFDRNSLLNDSNSYWRNDDLDQPYIGKTNSSERKIIISGTGDGALVDLLRSTLINFHQGRLIFDFFSNSVDIENIKEQINKIKENAGIYEDTHSNWLYRKFEELPNELLIPLKEYIHKQKRQDTKVTLLGRQSSISDIFSTKKMSIFNAFIVYLLHTTGCFDYYGVAKISKKKDKKIKIDFLKNYKGLSSTSLSYDVLIMRHGPAIAITDSLKSLGIIDLKFKDSIDTSNRIWDAGWPSDYIDKVHGTEFVPPLTKAIVTTFVEILSQTLSYFHKESNPSFRVSLNRFIEINNSIFFQQLCRYGGTIKYESESNIGRIFNAKFGLVGYAAAINEAVLLRRKGDFDKAVSLMDVDSLKSNPIRPSLNSMLAIPIYSLDSDNNKKINCALYIDSSEIDFFSDKVIDLIINTCQGFIITIDKMVVNNDIKVVKSQINGTIPAGNKHSEKLESIKIGEQISSGLKEKLYFNKITSLDIYE</sequence>
<proteinExistence type="predicted"/>
<evidence type="ECO:0000313" key="2">
    <source>
        <dbReference type="EMBL" id="GGD64336.1"/>
    </source>
</evidence>
<evidence type="ECO:0000313" key="3">
    <source>
        <dbReference type="Proteomes" id="UP000609064"/>
    </source>
</evidence>
<dbReference type="Gene3D" id="3.50.50.60">
    <property type="entry name" value="FAD/NAD(P)-binding domain"/>
    <property type="match status" value="1"/>
</dbReference>
<dbReference type="GO" id="GO:0016491">
    <property type="term" value="F:oxidoreductase activity"/>
    <property type="evidence" value="ECO:0007669"/>
    <property type="project" value="InterPro"/>
</dbReference>
<dbReference type="InterPro" id="IPR036188">
    <property type="entry name" value="FAD/NAD-bd_sf"/>
</dbReference>
<dbReference type="EMBL" id="BMKK01000006">
    <property type="protein sequence ID" value="GGD64336.1"/>
    <property type="molecule type" value="Genomic_DNA"/>
</dbReference>
<dbReference type="RefSeq" id="WP_188766970.1">
    <property type="nucleotide sequence ID" value="NZ_BMKK01000006.1"/>
</dbReference>
<dbReference type="InterPro" id="IPR023753">
    <property type="entry name" value="FAD/NAD-binding_dom"/>
</dbReference>
<accession>A0A916YXC3</accession>
<protein>
    <recommendedName>
        <fullName evidence="1">FAD/NAD(P)-binding domain-containing protein</fullName>
    </recommendedName>
</protein>